<dbReference type="EC" id="3.1.3.27" evidence="10"/>
<dbReference type="SUPFAM" id="SSF52799">
    <property type="entry name" value="(Phosphotyrosine protein) phosphatases II"/>
    <property type="match status" value="1"/>
</dbReference>
<evidence type="ECO:0000256" key="11">
    <source>
        <dbReference type="ARBA" id="ARBA00050944"/>
    </source>
</evidence>
<dbReference type="GO" id="GO:0008962">
    <property type="term" value="F:phosphatidylglycerophosphatase activity"/>
    <property type="evidence" value="ECO:0007669"/>
    <property type="project" value="UniProtKB-EC"/>
</dbReference>
<comment type="caution">
    <text evidence="15">The sequence shown here is derived from an EMBL/GenBank/DDBJ whole genome shotgun (WGS) entry which is preliminary data.</text>
</comment>
<dbReference type="GO" id="GO:0004721">
    <property type="term" value="F:phosphoprotein phosphatase activity"/>
    <property type="evidence" value="ECO:0007669"/>
    <property type="project" value="UniProtKB-KW"/>
</dbReference>
<keyword evidence="6" id="KW-0443">Lipid metabolism</keyword>
<dbReference type="AlphaFoldDB" id="A0A833QDE3"/>
<evidence type="ECO:0000313" key="15">
    <source>
        <dbReference type="EMBL" id="KAF3321273.1"/>
    </source>
</evidence>
<keyword evidence="7" id="KW-0594">Phospholipid biosynthesis</keyword>
<dbReference type="PROSITE" id="PS50054">
    <property type="entry name" value="TYR_PHOSPHATASE_DUAL"/>
    <property type="match status" value="1"/>
</dbReference>
<dbReference type="InterPro" id="IPR020422">
    <property type="entry name" value="TYR_PHOSPHATASE_DUAL_dom"/>
</dbReference>
<dbReference type="Gene3D" id="3.90.190.10">
    <property type="entry name" value="Protein tyrosine phosphatase superfamily"/>
    <property type="match status" value="1"/>
</dbReference>
<keyword evidence="8" id="KW-1208">Phospholipid metabolism</keyword>
<comment type="function">
    <text evidence="12">Exhibits phosphatidylglycerophosphate phosphatase activity. Involved in root growth and columella cells organization. May possess protein phosphatase activity.</text>
</comment>
<evidence type="ECO:0000256" key="4">
    <source>
        <dbReference type="ARBA" id="ARBA00022801"/>
    </source>
</evidence>
<evidence type="ECO:0000256" key="8">
    <source>
        <dbReference type="ARBA" id="ARBA00023264"/>
    </source>
</evidence>
<gene>
    <name evidence="15" type="ORF">FCM35_KLT14526</name>
</gene>
<dbReference type="EMBL" id="SWLB01000027">
    <property type="protein sequence ID" value="KAF3321273.1"/>
    <property type="molecule type" value="Genomic_DNA"/>
</dbReference>
<comment type="catalytic activity">
    <reaction evidence="11">
        <text>a 1,2-diacyl-sn-glycero-3-phospho-(1'-sn-glycero-3'-phosphate) + H2O = a 1,2-diacyl-sn-glycero-3-phospho-(1'-sn-glycerol) + phosphate</text>
        <dbReference type="Rhea" id="RHEA:33751"/>
        <dbReference type="ChEBI" id="CHEBI:15377"/>
        <dbReference type="ChEBI" id="CHEBI:43474"/>
        <dbReference type="ChEBI" id="CHEBI:60110"/>
        <dbReference type="ChEBI" id="CHEBI:64716"/>
        <dbReference type="EC" id="3.1.3.27"/>
    </reaction>
    <physiologicalReaction direction="left-to-right" evidence="11">
        <dbReference type="Rhea" id="RHEA:33752"/>
    </physiologicalReaction>
</comment>
<evidence type="ECO:0000256" key="9">
    <source>
        <dbReference type="ARBA" id="ARBA00024192"/>
    </source>
</evidence>
<keyword evidence="5" id="KW-0904">Protein phosphatase</keyword>
<dbReference type="InterPro" id="IPR000387">
    <property type="entry name" value="Tyr_Pase_dom"/>
</dbReference>
<proteinExistence type="inferred from homology"/>
<name>A0A833QDE3_9POAL</name>
<evidence type="ECO:0000256" key="10">
    <source>
        <dbReference type="ARBA" id="ARBA00024224"/>
    </source>
</evidence>
<keyword evidence="3" id="KW-0444">Lipid biosynthesis</keyword>
<dbReference type="InterPro" id="IPR016130">
    <property type="entry name" value="Tyr_Pase_AS"/>
</dbReference>
<dbReference type="InterPro" id="IPR044596">
    <property type="entry name" value="PTPMT1-like"/>
</dbReference>
<dbReference type="GO" id="GO:0008654">
    <property type="term" value="P:phospholipid biosynthetic process"/>
    <property type="evidence" value="ECO:0007669"/>
    <property type="project" value="UniProtKB-KW"/>
</dbReference>
<dbReference type="GO" id="GO:0048364">
    <property type="term" value="P:root development"/>
    <property type="evidence" value="ECO:0007669"/>
    <property type="project" value="UniProtKB-ARBA"/>
</dbReference>
<organism evidence="15 16">
    <name type="scientific">Carex littledalei</name>
    <dbReference type="NCBI Taxonomy" id="544730"/>
    <lineage>
        <taxon>Eukaryota</taxon>
        <taxon>Viridiplantae</taxon>
        <taxon>Streptophyta</taxon>
        <taxon>Embryophyta</taxon>
        <taxon>Tracheophyta</taxon>
        <taxon>Spermatophyta</taxon>
        <taxon>Magnoliopsida</taxon>
        <taxon>Liliopsida</taxon>
        <taxon>Poales</taxon>
        <taxon>Cyperaceae</taxon>
        <taxon>Cyperoideae</taxon>
        <taxon>Cariceae</taxon>
        <taxon>Carex</taxon>
        <taxon>Carex subgen. Euthyceras</taxon>
    </lineage>
</organism>
<dbReference type="InterPro" id="IPR000340">
    <property type="entry name" value="Dual-sp_phosphatase_cat-dom"/>
</dbReference>
<evidence type="ECO:0000256" key="1">
    <source>
        <dbReference type="ARBA" id="ARBA00005189"/>
    </source>
</evidence>
<evidence type="ECO:0000259" key="13">
    <source>
        <dbReference type="PROSITE" id="PS50054"/>
    </source>
</evidence>
<accession>A0A833QDE3</accession>
<evidence type="ECO:0000256" key="12">
    <source>
        <dbReference type="ARBA" id="ARBA00053902"/>
    </source>
</evidence>
<dbReference type="FunFam" id="3.90.190.10:FF:000051">
    <property type="entry name" value="Dual specificity phosphatase domain protein"/>
    <property type="match status" value="1"/>
</dbReference>
<dbReference type="Pfam" id="PF00782">
    <property type="entry name" value="DSPc"/>
    <property type="match status" value="1"/>
</dbReference>
<dbReference type="OrthoDB" id="273181at2759"/>
<keyword evidence="16" id="KW-1185">Reference proteome</keyword>
<comment type="pathway">
    <text evidence="1">Lipid metabolism.</text>
</comment>
<evidence type="ECO:0000256" key="7">
    <source>
        <dbReference type="ARBA" id="ARBA00023209"/>
    </source>
</evidence>
<dbReference type="Proteomes" id="UP000623129">
    <property type="component" value="Unassembled WGS sequence"/>
</dbReference>
<dbReference type="CDD" id="cd14524">
    <property type="entry name" value="PTPMT1"/>
    <property type="match status" value="1"/>
</dbReference>
<protein>
    <recommendedName>
        <fullName evidence="10">phosphatidylglycerophosphatase</fullName>
        <ecNumber evidence="10">3.1.3.27</ecNumber>
    </recommendedName>
</protein>
<dbReference type="SMART" id="SM00195">
    <property type="entry name" value="DSPc"/>
    <property type="match status" value="1"/>
</dbReference>
<dbReference type="PANTHER" id="PTHR46274">
    <property type="entry name" value="PHOSPHATIDYLINOSITOL PHOSPHATASE"/>
    <property type="match status" value="1"/>
</dbReference>
<evidence type="ECO:0000256" key="5">
    <source>
        <dbReference type="ARBA" id="ARBA00022912"/>
    </source>
</evidence>
<reference evidence="15" key="1">
    <citation type="submission" date="2020-01" db="EMBL/GenBank/DDBJ databases">
        <title>Genome sequence of Kobresia littledalei, the first chromosome-level genome in the family Cyperaceae.</title>
        <authorList>
            <person name="Qu G."/>
        </authorList>
    </citation>
    <scope>NUCLEOTIDE SEQUENCE</scope>
    <source>
        <strain evidence="15">C.B.Clarke</strain>
        <tissue evidence="15">Leaf</tissue>
    </source>
</reference>
<feature type="domain" description="Tyrosine specific protein phosphatases" evidence="14">
    <location>
        <begin position="130"/>
        <end position="198"/>
    </location>
</feature>
<evidence type="ECO:0000256" key="6">
    <source>
        <dbReference type="ARBA" id="ARBA00023098"/>
    </source>
</evidence>
<comment type="pathway">
    <text evidence="9">Phospholipid metabolism; phosphatidylglycerol biosynthesis; phosphatidylglycerol from CDP-diacylglycerol: step 2/2.</text>
</comment>
<evidence type="ECO:0000256" key="2">
    <source>
        <dbReference type="ARBA" id="ARBA00008601"/>
    </source>
</evidence>
<dbReference type="PANTHER" id="PTHR46274:SF9">
    <property type="entry name" value="PHOSPHATIDYLGLYCEROPHOSPHATE PHOSPHATASE PTPMT1"/>
    <property type="match status" value="1"/>
</dbReference>
<evidence type="ECO:0000259" key="14">
    <source>
        <dbReference type="PROSITE" id="PS50056"/>
    </source>
</evidence>
<dbReference type="PROSITE" id="PS00383">
    <property type="entry name" value="TYR_PHOSPHATASE_1"/>
    <property type="match status" value="1"/>
</dbReference>
<keyword evidence="4" id="KW-0378">Hydrolase</keyword>
<dbReference type="InterPro" id="IPR029021">
    <property type="entry name" value="Prot-tyrosine_phosphatase-like"/>
</dbReference>
<evidence type="ECO:0000256" key="3">
    <source>
        <dbReference type="ARBA" id="ARBA00022516"/>
    </source>
</evidence>
<dbReference type="PROSITE" id="PS50056">
    <property type="entry name" value="TYR_PHOSPHATASE_2"/>
    <property type="match status" value="1"/>
</dbReference>
<comment type="similarity">
    <text evidence="2">Belongs to the protein-tyrosine phosphatase family. Non-receptor class dual specificity subfamily.</text>
</comment>
<sequence>MHIEELGDGEPKGEEIEISSNITKLGFINPKRAAVGVGARMLFYPTLLYNVVRNRFEPQFNWWDQVDEFLLLGAVPFPSDVLRLKKLGVCGVITLNEPYETLVPISLYNEHGIENLVLPTRDYLFAPSFDNLCKAVDFIHGNATNKKMTYVHCKAGRGRSTTVVICYLVQHKQMTPAEAYQYVRFQRPRVLLASSQWQAVQEFYQLRVLKADKSCCTDNSIVKKHDFLAPTSRNFISFDDSTFVVVSPADLEGYSADFATENLNNKSILAELSFVCRLSYFWLRCQSQSKIKKRTVCDMKAIESCSLEAEQVSAASHGCLLQGVVVKL</sequence>
<feature type="domain" description="Tyrosine-protein phosphatase" evidence="13">
    <location>
        <begin position="62"/>
        <end position="209"/>
    </location>
</feature>
<evidence type="ECO:0000313" key="16">
    <source>
        <dbReference type="Proteomes" id="UP000623129"/>
    </source>
</evidence>